<evidence type="ECO:0000256" key="3">
    <source>
        <dbReference type="ARBA" id="ARBA00025603"/>
    </source>
</evidence>
<dbReference type="GeneID" id="20358477"/>
<dbReference type="RefSeq" id="YP_009058922.1">
    <property type="nucleotide sequence ID" value="NC_024894.1"/>
</dbReference>
<accession>A0A077CZT8</accession>
<comment type="similarity">
    <text evidence="1 5">Belongs to the geminiviridae replication enhancer protein family.</text>
</comment>
<comment type="subunit">
    <text evidence="4 5">Homooligomer. Interacts with the replication-associated protein (REP). Interacts with host proliferating cell nuclear antigen (PCNA). Interacts with host retinoblastoma-related protein 1 (RBR1), and may thereby deregulate the host cell cycle. Oligomerization and interaction with PCNA are necessary for optimal replication enhancement.</text>
</comment>
<evidence type="ECO:0000256" key="2">
    <source>
        <dbReference type="ARBA" id="ARBA00022581"/>
    </source>
</evidence>
<protein>
    <recommendedName>
        <fullName evidence="5">Replication enhancer</fullName>
        <shortName evidence="5">REn</shortName>
    </recommendedName>
</protein>
<keyword evidence="2 5" id="KW-0945">Host-virus interaction</keyword>
<sequence length="136" mass="15981">MMMDSRTGEYITADRAESGVYTWEIRNPLYFKILDHASRPFLTQHDIIKIQIQFNHNLRKALGLHKCFLTFKILTGLRPQIGLFLKVFKTQVLKYLDMLGVIGINNVFRAVYHVLDNVLEQTIEVWTSYDIKLDVY</sequence>
<evidence type="ECO:0000313" key="6">
    <source>
        <dbReference type="EMBL" id="AIL25439.1"/>
    </source>
</evidence>
<organism evidence="6 7">
    <name type="scientific">Bitter gourd yellow vein virus</name>
    <dbReference type="NCBI Taxonomy" id="1513489"/>
    <lineage>
        <taxon>Viruses</taxon>
        <taxon>Monodnaviria</taxon>
        <taxon>Shotokuvirae</taxon>
        <taxon>Cressdnaviricota</taxon>
        <taxon>Repensiviricetes</taxon>
        <taxon>Geplafuvirales</taxon>
        <taxon>Geminiviridae</taxon>
        <taxon>Begomovirus</taxon>
    </lineage>
</organism>
<dbReference type="EMBL" id="KJ862841">
    <property type="protein sequence ID" value="AIL25439.1"/>
    <property type="molecule type" value="Genomic_DNA"/>
</dbReference>
<dbReference type="OrthoDB" id="13855at10239"/>
<evidence type="ECO:0000256" key="1">
    <source>
        <dbReference type="ARBA" id="ARBA00009424"/>
    </source>
</evidence>
<dbReference type="KEGG" id="vg:20358477"/>
<reference evidence="6 7" key="1">
    <citation type="submission" date="2014-05" db="EMBL/GenBank/DDBJ databases">
        <title>First report and molecular characterization of begomovirus associated with bitter gourd yellow mosaic disease in Bangladesh.</title>
        <authorList>
            <person name="Shih S.L."/>
            <person name="Tsai W.S."/>
            <person name="Lee L.M."/>
            <person name="Ullah M.Z."/>
            <person name="Kenyon L."/>
        </authorList>
    </citation>
    <scope>NUCLEOTIDE SEQUENCE [LARGE SCALE GENOMIC DNA]</scope>
    <source>
        <strain evidence="6">BD12C8</strain>
    </source>
</reference>
<dbReference type="Proteomes" id="UP000202381">
    <property type="component" value="Genome"/>
</dbReference>
<dbReference type="PRINTS" id="PR00231">
    <property type="entry name" value="GEMCOATAL3"/>
</dbReference>
<gene>
    <name evidence="6" type="primary">AC3</name>
</gene>
<evidence type="ECO:0000256" key="5">
    <source>
        <dbReference type="RuleBase" id="RU363029"/>
    </source>
</evidence>
<evidence type="ECO:0000256" key="4">
    <source>
        <dbReference type="ARBA" id="ARBA00025955"/>
    </source>
</evidence>
<name>A0A077CZT8_9GEMI</name>
<dbReference type="Pfam" id="PF01407">
    <property type="entry name" value="Gemini_AL3"/>
    <property type="match status" value="1"/>
</dbReference>
<dbReference type="InterPro" id="IPR000657">
    <property type="entry name" value="Gemini_AL3"/>
</dbReference>
<comment type="function">
    <text evidence="3">Increases viral DNA accumulation. Enhances infectivity and symptom expression.</text>
</comment>
<proteinExistence type="inferred from homology"/>
<evidence type="ECO:0000313" key="7">
    <source>
        <dbReference type="Proteomes" id="UP000202381"/>
    </source>
</evidence>
<dbReference type="GO" id="GO:0016032">
    <property type="term" value="P:viral process"/>
    <property type="evidence" value="ECO:0007669"/>
    <property type="project" value="InterPro"/>
</dbReference>